<dbReference type="SMART" id="SM00895">
    <property type="entry name" value="FCD"/>
    <property type="match status" value="1"/>
</dbReference>
<feature type="domain" description="HTH gntR-type" evidence="4">
    <location>
        <begin position="15"/>
        <end position="82"/>
    </location>
</feature>
<dbReference type="Gene3D" id="1.20.120.530">
    <property type="entry name" value="GntR ligand-binding domain-like"/>
    <property type="match status" value="1"/>
</dbReference>
<dbReference type="InterPro" id="IPR008920">
    <property type="entry name" value="TF_FadR/GntR_C"/>
</dbReference>
<comment type="caution">
    <text evidence="5">The sequence shown here is derived from an EMBL/GenBank/DDBJ whole genome shotgun (WGS) entry which is preliminary data.</text>
</comment>
<dbReference type="Gene3D" id="1.10.10.10">
    <property type="entry name" value="Winged helix-like DNA-binding domain superfamily/Winged helix DNA-binding domain"/>
    <property type="match status" value="1"/>
</dbReference>
<dbReference type="InterPro" id="IPR036390">
    <property type="entry name" value="WH_DNA-bd_sf"/>
</dbReference>
<dbReference type="EMBL" id="BAAAYR010000001">
    <property type="protein sequence ID" value="GAA3549676.1"/>
    <property type="molecule type" value="Genomic_DNA"/>
</dbReference>
<dbReference type="PROSITE" id="PS50949">
    <property type="entry name" value="HTH_GNTR"/>
    <property type="match status" value="1"/>
</dbReference>
<dbReference type="PANTHER" id="PTHR43537:SF44">
    <property type="entry name" value="GNTR FAMILY REGULATORY PROTEIN"/>
    <property type="match status" value="1"/>
</dbReference>
<evidence type="ECO:0000256" key="1">
    <source>
        <dbReference type="ARBA" id="ARBA00023015"/>
    </source>
</evidence>
<protein>
    <submittedName>
        <fullName evidence="5">FadR/GntR family transcriptional regulator</fullName>
    </submittedName>
</protein>
<evidence type="ECO:0000259" key="4">
    <source>
        <dbReference type="PROSITE" id="PS50949"/>
    </source>
</evidence>
<dbReference type="PANTHER" id="PTHR43537">
    <property type="entry name" value="TRANSCRIPTIONAL REGULATOR, GNTR FAMILY"/>
    <property type="match status" value="1"/>
</dbReference>
<keyword evidence="6" id="KW-1185">Reference proteome</keyword>
<dbReference type="SMART" id="SM00345">
    <property type="entry name" value="HTH_GNTR"/>
    <property type="match status" value="1"/>
</dbReference>
<name>A0ABP6WD64_9ACTN</name>
<evidence type="ECO:0000313" key="5">
    <source>
        <dbReference type="EMBL" id="GAA3549676.1"/>
    </source>
</evidence>
<dbReference type="SUPFAM" id="SSF46785">
    <property type="entry name" value="Winged helix' DNA-binding domain"/>
    <property type="match status" value="1"/>
</dbReference>
<evidence type="ECO:0000256" key="3">
    <source>
        <dbReference type="ARBA" id="ARBA00023163"/>
    </source>
</evidence>
<dbReference type="InterPro" id="IPR036388">
    <property type="entry name" value="WH-like_DNA-bd_sf"/>
</dbReference>
<proteinExistence type="predicted"/>
<reference evidence="6" key="1">
    <citation type="journal article" date="2019" name="Int. J. Syst. Evol. Microbiol.">
        <title>The Global Catalogue of Microorganisms (GCM) 10K type strain sequencing project: providing services to taxonomists for standard genome sequencing and annotation.</title>
        <authorList>
            <consortium name="The Broad Institute Genomics Platform"/>
            <consortium name="The Broad Institute Genome Sequencing Center for Infectious Disease"/>
            <person name="Wu L."/>
            <person name="Ma J."/>
        </authorList>
    </citation>
    <scope>NUCLEOTIDE SEQUENCE [LARGE SCALE GENOMIC DNA]</scope>
    <source>
        <strain evidence="6">JCM 16540</strain>
    </source>
</reference>
<dbReference type="Pfam" id="PF07729">
    <property type="entry name" value="FCD"/>
    <property type="match status" value="1"/>
</dbReference>
<organism evidence="5 6">
    <name type="scientific">Microlunatus spumicola</name>
    <dbReference type="NCBI Taxonomy" id="81499"/>
    <lineage>
        <taxon>Bacteria</taxon>
        <taxon>Bacillati</taxon>
        <taxon>Actinomycetota</taxon>
        <taxon>Actinomycetes</taxon>
        <taxon>Propionibacteriales</taxon>
        <taxon>Propionibacteriaceae</taxon>
        <taxon>Microlunatus</taxon>
    </lineage>
</organism>
<dbReference type="InterPro" id="IPR011711">
    <property type="entry name" value="GntR_C"/>
</dbReference>
<dbReference type="SUPFAM" id="SSF48008">
    <property type="entry name" value="GntR ligand-binding domain-like"/>
    <property type="match status" value="1"/>
</dbReference>
<accession>A0ABP6WD64</accession>
<dbReference type="Pfam" id="PF00392">
    <property type="entry name" value="GntR"/>
    <property type="match status" value="1"/>
</dbReference>
<dbReference type="CDD" id="cd07377">
    <property type="entry name" value="WHTH_GntR"/>
    <property type="match status" value="1"/>
</dbReference>
<keyword evidence="3" id="KW-0804">Transcription</keyword>
<keyword evidence="2" id="KW-0238">DNA-binding</keyword>
<sequence length="249" mass="27525">MHLRYGQGVAVYPGRGLHGEVVSALGLRIIRSDYPPGSVIDIDALEPEFGVSKTVIREALKVLGAKGLVDSRPKRGTFVRERDAWSLLDSDVMMWRREARREDDRLLADLSELRDAIEPAAARLAAIRRTDEDLVALDAAFAAFAAAGRDVDKLAAADLEFHLLLLKATHNELYARLDMVVTHALEARNRIQHHPGAGWMDPVPDHRAVLDAVRATDPGAAEAAMRYALRDSDEDLRSGEPPFEVERPL</sequence>
<dbReference type="InterPro" id="IPR000524">
    <property type="entry name" value="Tscrpt_reg_HTH_GntR"/>
</dbReference>
<keyword evidence="1" id="KW-0805">Transcription regulation</keyword>
<dbReference type="Proteomes" id="UP001500767">
    <property type="component" value="Unassembled WGS sequence"/>
</dbReference>
<gene>
    <name evidence="5" type="ORF">GCM10022197_00630</name>
</gene>
<evidence type="ECO:0000256" key="2">
    <source>
        <dbReference type="ARBA" id="ARBA00023125"/>
    </source>
</evidence>
<evidence type="ECO:0000313" key="6">
    <source>
        <dbReference type="Proteomes" id="UP001500767"/>
    </source>
</evidence>